<dbReference type="AlphaFoldDB" id="A0AAV5A8I1"/>
<evidence type="ECO:0000313" key="1">
    <source>
        <dbReference type="EMBL" id="GJJ09275.1"/>
    </source>
</evidence>
<name>A0AAV5A8I1_9AGAM</name>
<dbReference type="Proteomes" id="UP001050691">
    <property type="component" value="Unassembled WGS sequence"/>
</dbReference>
<protein>
    <submittedName>
        <fullName evidence="1">Uncharacterized protein</fullName>
    </submittedName>
</protein>
<keyword evidence="2" id="KW-1185">Reference proteome</keyword>
<dbReference type="EMBL" id="BPWL01000004">
    <property type="protein sequence ID" value="GJJ09275.1"/>
    <property type="molecule type" value="Genomic_DNA"/>
</dbReference>
<sequence length="89" mass="10053">MKTLPTAVQLSRLAKSWTFDPFHPTFQMQTFLTSLSKHPKLSIEAVSAVQALKDNVPQKKLRYALTTHPFRFLRRLLSKGFGTGTDGYG</sequence>
<comment type="caution">
    <text evidence="1">The sequence shown here is derived from an EMBL/GenBank/DDBJ whole genome shotgun (WGS) entry which is preliminary data.</text>
</comment>
<accession>A0AAV5A8I1</accession>
<gene>
    <name evidence="1" type="ORF">Clacol_003497</name>
</gene>
<reference evidence="1" key="1">
    <citation type="submission" date="2021-10" db="EMBL/GenBank/DDBJ databases">
        <title>De novo Genome Assembly of Clathrus columnatus (Basidiomycota, Fungi) Using Illumina and Nanopore Sequence Data.</title>
        <authorList>
            <person name="Ogiso-Tanaka E."/>
            <person name="Itagaki H."/>
            <person name="Hosoya T."/>
            <person name="Hosaka K."/>
        </authorList>
    </citation>
    <scope>NUCLEOTIDE SEQUENCE</scope>
    <source>
        <strain evidence="1">MO-923</strain>
    </source>
</reference>
<evidence type="ECO:0000313" key="2">
    <source>
        <dbReference type="Proteomes" id="UP001050691"/>
    </source>
</evidence>
<proteinExistence type="predicted"/>
<organism evidence="1 2">
    <name type="scientific">Clathrus columnatus</name>
    <dbReference type="NCBI Taxonomy" id="1419009"/>
    <lineage>
        <taxon>Eukaryota</taxon>
        <taxon>Fungi</taxon>
        <taxon>Dikarya</taxon>
        <taxon>Basidiomycota</taxon>
        <taxon>Agaricomycotina</taxon>
        <taxon>Agaricomycetes</taxon>
        <taxon>Phallomycetidae</taxon>
        <taxon>Phallales</taxon>
        <taxon>Clathraceae</taxon>
        <taxon>Clathrus</taxon>
    </lineage>
</organism>